<feature type="region of interest" description="Disordered" evidence="6">
    <location>
        <begin position="78"/>
        <end position="101"/>
    </location>
</feature>
<dbReference type="GO" id="GO:0060271">
    <property type="term" value="P:cilium assembly"/>
    <property type="evidence" value="ECO:0007669"/>
    <property type="project" value="UniProtKB-UniRule"/>
</dbReference>
<keyword evidence="3 5" id="KW-0175">Coiled coil</keyword>
<feature type="compositionally biased region" description="Polar residues" evidence="6">
    <location>
        <begin position="89"/>
        <end position="100"/>
    </location>
</feature>
<dbReference type="GO" id="GO:0015630">
    <property type="term" value="C:microtubule cytoskeleton"/>
    <property type="evidence" value="ECO:0007669"/>
    <property type="project" value="UniProtKB-UniRule"/>
</dbReference>
<evidence type="ECO:0000256" key="6">
    <source>
        <dbReference type="SAM" id="MobiDB-lite"/>
    </source>
</evidence>
<dbReference type="AlphaFoldDB" id="A0A7I6J0L1"/>
<evidence type="ECO:0000313" key="7">
    <source>
        <dbReference type="EMBL" id="ARR97156.1"/>
    </source>
</evidence>
<evidence type="ECO:0000256" key="4">
    <source>
        <dbReference type="RuleBase" id="RU367040"/>
    </source>
</evidence>
<accession>A0A7I6J0L1</accession>
<dbReference type="Pfam" id="PF03148">
    <property type="entry name" value="Tektin"/>
    <property type="match status" value="1"/>
</dbReference>
<dbReference type="EMBL" id="KY022638">
    <property type="protein sequence ID" value="ARR97156.1"/>
    <property type="molecule type" value="mRNA"/>
</dbReference>
<dbReference type="GO" id="GO:0036126">
    <property type="term" value="C:sperm flagellum"/>
    <property type="evidence" value="ECO:0007669"/>
    <property type="project" value="TreeGrafter"/>
</dbReference>
<evidence type="ECO:0000256" key="2">
    <source>
        <dbReference type="ARBA" id="ARBA00022490"/>
    </source>
</evidence>
<organism evidence="7">
    <name type="scientific">Haliotis discus discus</name>
    <name type="common">disc abalone</name>
    <dbReference type="NCBI Taxonomy" id="91233"/>
    <lineage>
        <taxon>Eukaryota</taxon>
        <taxon>Metazoa</taxon>
        <taxon>Spiralia</taxon>
        <taxon>Lophotrochozoa</taxon>
        <taxon>Mollusca</taxon>
        <taxon>Gastropoda</taxon>
        <taxon>Vetigastropoda</taxon>
        <taxon>Lepetellida</taxon>
        <taxon>Haliotoidea</taxon>
        <taxon>Haliotidae</taxon>
        <taxon>Haliotis</taxon>
    </lineage>
</organism>
<keyword evidence="4" id="KW-0969">Cilium</keyword>
<keyword evidence="2" id="KW-0963">Cytoplasm</keyword>
<feature type="compositionally biased region" description="Basic and acidic residues" evidence="6">
    <location>
        <begin position="78"/>
        <end position="88"/>
    </location>
</feature>
<dbReference type="PRINTS" id="PR00511">
    <property type="entry name" value="TEKTIN"/>
</dbReference>
<proteinExistence type="evidence at transcript level"/>
<evidence type="ECO:0000256" key="1">
    <source>
        <dbReference type="ARBA" id="ARBA00007209"/>
    </source>
</evidence>
<keyword evidence="4" id="KW-0966">Cell projection</keyword>
<keyword evidence="4" id="KW-0282">Flagellum</keyword>
<dbReference type="GO" id="GO:0005634">
    <property type="term" value="C:nucleus"/>
    <property type="evidence" value="ECO:0007669"/>
    <property type="project" value="TreeGrafter"/>
</dbReference>
<evidence type="ECO:0000256" key="5">
    <source>
        <dbReference type="SAM" id="Coils"/>
    </source>
</evidence>
<name>A0A7I6J0L1_HALDI</name>
<dbReference type="PANTHER" id="PTHR19960:SF12">
    <property type="entry name" value="TEKTIN-4"/>
    <property type="match status" value="1"/>
</dbReference>
<reference evidence="7" key="1">
    <citation type="submission" date="2016-10" db="EMBL/GenBank/DDBJ databases">
        <authorList>
            <person name="Bathige S.D.N.K."/>
            <person name="Lee S."/>
            <person name="Lee J."/>
        </authorList>
    </citation>
    <scope>NUCLEOTIDE SEQUENCE</scope>
</reference>
<dbReference type="InterPro" id="IPR048256">
    <property type="entry name" value="Tektin-like"/>
</dbReference>
<feature type="coiled-coil region" evidence="5">
    <location>
        <begin position="303"/>
        <end position="344"/>
    </location>
</feature>
<evidence type="ECO:0000256" key="3">
    <source>
        <dbReference type="ARBA" id="ARBA00023054"/>
    </source>
</evidence>
<feature type="coiled-coil region" evidence="5">
    <location>
        <begin position="390"/>
        <end position="424"/>
    </location>
</feature>
<sequence>MATATLLSREIPPERPVLKSESGSINNGMETVYTGNTGNNMGISTEGFRSAKYNPSEWHESNYSKYYQSFVDRDGAEKLRHESKRVSNETEATTNKTQSEVTKKLNERVQDIHFWKFELEREIGDVISETDLLLAQKKRLENALRATEVPLHIATDNLNCRQRRQGVDLVQDDPELSLLKEVEIINNVQDLLQKTIGQADAQIKQNRNAKQDLEMDWSDKKEALEIDTKCASLRNHHTHKQFYPGAAKFQEIQSTPESWAQFSHDNIVRAEHERMASIQLRTLIDNILEDTSRDMREQCDAVDVAYQKRVEDMEDAKTKLEENLHKVCDEISSQEKNIENLKRAIRDKEDPLKVAQTRLQNRTFRPGVDLCRDPVQYQLVGEVNEICQSVDALQAKLNDAVNSLKDLQDNRMSLEKEISCKKNSLFIDRDKCMTHRTRYPTTLKLQGYQ</sequence>
<dbReference type="InterPro" id="IPR000435">
    <property type="entry name" value="Tektins"/>
</dbReference>
<dbReference type="GO" id="GO:0005930">
    <property type="term" value="C:axoneme"/>
    <property type="evidence" value="ECO:0007669"/>
    <property type="project" value="UniProtKB-SubCell"/>
</dbReference>
<comment type="similarity">
    <text evidence="1 4">Belongs to the tektin family.</text>
</comment>
<dbReference type="GO" id="GO:0060294">
    <property type="term" value="P:cilium movement involved in cell motility"/>
    <property type="evidence" value="ECO:0007669"/>
    <property type="project" value="UniProtKB-UniRule"/>
</dbReference>
<comment type="subcellular location">
    <subcellularLocation>
        <location evidence="4">Cytoplasm</location>
        <location evidence="4">Cytoskeleton</location>
        <location evidence="4">Cilium axoneme</location>
    </subcellularLocation>
</comment>
<dbReference type="PANTHER" id="PTHR19960">
    <property type="entry name" value="TEKTIN"/>
    <property type="match status" value="1"/>
</dbReference>
<protein>
    <recommendedName>
        <fullName evidence="4">Tektin</fullName>
    </recommendedName>
</protein>
<feature type="region of interest" description="Disordered" evidence="6">
    <location>
        <begin position="1"/>
        <end position="26"/>
    </location>
</feature>